<protein>
    <submittedName>
        <fullName evidence="3">Uncharacterized protein</fullName>
    </submittedName>
</protein>
<name>A0ABY7H282_9BACT</name>
<proteinExistence type="predicted"/>
<keyword evidence="2" id="KW-1133">Transmembrane helix</keyword>
<feature type="region of interest" description="Disordered" evidence="1">
    <location>
        <begin position="1"/>
        <end position="115"/>
    </location>
</feature>
<feature type="transmembrane region" description="Helical" evidence="2">
    <location>
        <begin position="178"/>
        <end position="200"/>
    </location>
</feature>
<feature type="compositionally biased region" description="Basic residues" evidence="1">
    <location>
        <begin position="35"/>
        <end position="44"/>
    </location>
</feature>
<sequence length="284" mass="28162">MQAPAELPAHEWRPPKAASARKIEAEVKPAEVKPRVKVAKKKARRVEPPREGIESAEFATEGAQEGAGQDESSSGTEASGSGEVAAGDAGGGGEVGASGAGASGEVGASGGGASDSGGVAAGGVVASEVVKDSASEPGAGEVARVEAEGPAEDGSRCELDVNPDGDPARWRRGRAQMFAGAAFLGAGVVGLGVMVSGWYVQRFSANELARGTGYSEEALAPLRAQHGRGETMLAAGAVTAVFGAALGATLMATGARDVRAGRGARWSGVRVAPSLGGLVLSGRF</sequence>
<evidence type="ECO:0000256" key="1">
    <source>
        <dbReference type="SAM" id="MobiDB-lite"/>
    </source>
</evidence>
<accession>A0ABY7H282</accession>
<feature type="compositionally biased region" description="Basic and acidic residues" evidence="1">
    <location>
        <begin position="21"/>
        <end position="34"/>
    </location>
</feature>
<keyword evidence="4" id="KW-1185">Reference proteome</keyword>
<feature type="transmembrane region" description="Helical" evidence="2">
    <location>
        <begin position="232"/>
        <end position="252"/>
    </location>
</feature>
<gene>
    <name evidence="3" type="ORF">O0S08_43960</name>
</gene>
<evidence type="ECO:0000313" key="4">
    <source>
        <dbReference type="Proteomes" id="UP001164459"/>
    </source>
</evidence>
<reference evidence="3" key="1">
    <citation type="submission" date="2022-11" db="EMBL/GenBank/DDBJ databases">
        <title>Minimal conservation of predation-associated metabolite biosynthetic gene clusters underscores biosynthetic potential of Myxococcota including descriptions for ten novel species: Archangium lansinium sp. nov., Myxococcus landrumus sp. nov., Nannocystis bai.</title>
        <authorList>
            <person name="Ahearne A."/>
            <person name="Stevens C."/>
            <person name="Dowd S."/>
        </authorList>
    </citation>
    <scope>NUCLEOTIDE SEQUENCE</scope>
    <source>
        <strain evidence="3">Fl3</strain>
    </source>
</reference>
<dbReference type="EMBL" id="CP114040">
    <property type="protein sequence ID" value="WAS93169.1"/>
    <property type="molecule type" value="Genomic_DNA"/>
</dbReference>
<feature type="region of interest" description="Disordered" evidence="1">
    <location>
        <begin position="131"/>
        <end position="163"/>
    </location>
</feature>
<keyword evidence="2" id="KW-0472">Membrane</keyword>
<feature type="compositionally biased region" description="Low complexity" evidence="1">
    <location>
        <begin position="71"/>
        <end position="87"/>
    </location>
</feature>
<evidence type="ECO:0000313" key="3">
    <source>
        <dbReference type="EMBL" id="WAS93169.1"/>
    </source>
</evidence>
<organism evidence="3 4">
    <name type="scientific">Nannocystis punicea</name>
    <dbReference type="NCBI Taxonomy" id="2995304"/>
    <lineage>
        <taxon>Bacteria</taxon>
        <taxon>Pseudomonadati</taxon>
        <taxon>Myxococcota</taxon>
        <taxon>Polyangia</taxon>
        <taxon>Nannocystales</taxon>
        <taxon>Nannocystaceae</taxon>
        <taxon>Nannocystis</taxon>
    </lineage>
</organism>
<evidence type="ECO:0000256" key="2">
    <source>
        <dbReference type="SAM" id="Phobius"/>
    </source>
</evidence>
<feature type="compositionally biased region" description="Basic and acidic residues" evidence="1">
    <location>
        <begin position="143"/>
        <end position="159"/>
    </location>
</feature>
<feature type="compositionally biased region" description="Gly residues" evidence="1">
    <location>
        <begin position="88"/>
        <end position="115"/>
    </location>
</feature>
<keyword evidence="2" id="KW-0812">Transmembrane</keyword>
<dbReference type="RefSeq" id="WP_269035495.1">
    <property type="nucleotide sequence ID" value="NZ_CP114040.1"/>
</dbReference>
<dbReference type="Proteomes" id="UP001164459">
    <property type="component" value="Chromosome"/>
</dbReference>